<comment type="caution">
    <text evidence="1">The sequence shown here is derived from an EMBL/GenBank/DDBJ whole genome shotgun (WGS) entry which is preliminary data.</text>
</comment>
<organism evidence="1 2">
    <name type="scientific">Cellvibrio polysaccharolyticus</name>
    <dbReference type="NCBI Taxonomy" id="2082724"/>
    <lineage>
        <taxon>Bacteria</taxon>
        <taxon>Pseudomonadati</taxon>
        <taxon>Pseudomonadota</taxon>
        <taxon>Gammaproteobacteria</taxon>
        <taxon>Cellvibrionales</taxon>
        <taxon>Cellvibrionaceae</taxon>
        <taxon>Cellvibrio</taxon>
    </lineage>
</organism>
<proteinExistence type="predicted"/>
<dbReference type="AlphaFoldDB" id="A0A928YVD6"/>
<accession>A0A928YVD6</accession>
<evidence type="ECO:0000313" key="1">
    <source>
        <dbReference type="EMBL" id="MBE8718440.1"/>
    </source>
</evidence>
<keyword evidence="2" id="KW-1185">Reference proteome</keyword>
<name>A0A928YVD6_9GAMM</name>
<gene>
    <name evidence="1" type="ORF">C4F51_14690</name>
</gene>
<protein>
    <submittedName>
        <fullName evidence="1">Uncharacterized protein</fullName>
    </submittedName>
</protein>
<evidence type="ECO:0000313" key="2">
    <source>
        <dbReference type="Proteomes" id="UP000652567"/>
    </source>
</evidence>
<dbReference type="EMBL" id="PRDL01000001">
    <property type="protein sequence ID" value="MBE8718440.1"/>
    <property type="molecule type" value="Genomic_DNA"/>
</dbReference>
<sequence>MQELRRQRYLAALGIDSYMPLMQFDVAPLPVLCELPQATVEGSTSFNETAIVDGGLDDAVADFPLSATTLEQTAQTIDRVFKSLVETPPAREIKDSSAALTPEKVIPITRPAVTFSLSMWYSHDDWLVIDSRKPQAALPTAALLNNIIQALWQKPLRTGVEEVWHWPFAENTFSHQTEEDAKDALSVWIEVAHEKHAVNKLLVMGEVAWRYTNVSTGTYEESLWQHYELTGGVTAWVVPSLVELLEDPNHKKKLWQRLRVSSHE</sequence>
<dbReference type="Proteomes" id="UP000652567">
    <property type="component" value="Unassembled WGS sequence"/>
</dbReference>
<dbReference type="RefSeq" id="WP_193911010.1">
    <property type="nucleotide sequence ID" value="NZ_PRDL01000001.1"/>
</dbReference>
<reference evidence="1" key="1">
    <citation type="submission" date="2018-07" db="EMBL/GenBank/DDBJ databases">
        <title>Genome assembly of strain Ka43.</title>
        <authorList>
            <person name="Kukolya J."/>
            <person name="Nagy I."/>
            <person name="Horvath B."/>
            <person name="Toth A."/>
        </authorList>
    </citation>
    <scope>NUCLEOTIDE SEQUENCE</scope>
    <source>
        <strain evidence="1">KB43</strain>
    </source>
</reference>